<dbReference type="HOGENOM" id="CLU_2247568_0_0_10"/>
<evidence type="ECO:0000313" key="2">
    <source>
        <dbReference type="EMBL" id="EKX99960.1"/>
    </source>
</evidence>
<evidence type="ECO:0000313" key="3">
    <source>
        <dbReference type="Proteomes" id="UP000010408"/>
    </source>
</evidence>
<feature type="region of interest" description="Disordered" evidence="1">
    <location>
        <begin position="61"/>
        <end position="85"/>
    </location>
</feature>
<accession>L1N9F0</accession>
<sequence length="104" mass="11947">MHHDLTSHSGVPYLYYAKIRKSATTTLPIHRPRSPAPVPTPTKPLYLRFFTTLHPQLLSPKPASYPRLHQQSDSPMLATPLRGCDTAHYRHTRRVTISRRNELP</sequence>
<dbReference type="STRING" id="1127696.HMPREF9134_01869"/>
<comment type="caution">
    <text evidence="2">The sequence shown here is derived from an EMBL/GenBank/DDBJ whole genome shotgun (WGS) entry which is preliminary data.</text>
</comment>
<evidence type="ECO:0000256" key="1">
    <source>
        <dbReference type="SAM" id="MobiDB-lite"/>
    </source>
</evidence>
<dbReference type="Proteomes" id="UP000010408">
    <property type="component" value="Unassembled WGS sequence"/>
</dbReference>
<name>L1N9F0_9PORP</name>
<gene>
    <name evidence="2" type="ORF">HMPREF9134_01869</name>
</gene>
<reference evidence="2 3" key="1">
    <citation type="submission" date="2012-05" db="EMBL/GenBank/DDBJ databases">
        <authorList>
            <person name="Weinstock G."/>
            <person name="Sodergren E."/>
            <person name="Lobos E.A."/>
            <person name="Fulton L."/>
            <person name="Fulton R."/>
            <person name="Courtney L."/>
            <person name="Fronick C."/>
            <person name="O'Laughlin M."/>
            <person name="Godfrey J."/>
            <person name="Wilson R.M."/>
            <person name="Miner T."/>
            <person name="Farmer C."/>
            <person name="Delehaunty K."/>
            <person name="Cordes M."/>
            <person name="Minx P."/>
            <person name="Tomlinson C."/>
            <person name="Chen J."/>
            <person name="Wollam A."/>
            <person name="Pepin K.H."/>
            <person name="Bhonagiri V."/>
            <person name="Zhang X."/>
            <person name="Suruliraj S."/>
            <person name="Warren W."/>
            <person name="Mitreva M."/>
            <person name="Mardis E.R."/>
            <person name="Wilson R.K."/>
        </authorList>
    </citation>
    <scope>NUCLEOTIDE SEQUENCE [LARGE SCALE GENOMIC DNA]</scope>
    <source>
        <strain evidence="2 3">F0037</strain>
    </source>
</reference>
<dbReference type="EMBL" id="AMEQ01000044">
    <property type="protein sequence ID" value="EKX99960.1"/>
    <property type="molecule type" value="Genomic_DNA"/>
</dbReference>
<dbReference type="AlphaFoldDB" id="L1N9F0"/>
<organism evidence="2 3">
    <name type="scientific">Porphyromonas catoniae F0037</name>
    <dbReference type="NCBI Taxonomy" id="1127696"/>
    <lineage>
        <taxon>Bacteria</taxon>
        <taxon>Pseudomonadati</taxon>
        <taxon>Bacteroidota</taxon>
        <taxon>Bacteroidia</taxon>
        <taxon>Bacteroidales</taxon>
        <taxon>Porphyromonadaceae</taxon>
        <taxon>Porphyromonas</taxon>
    </lineage>
</organism>
<protein>
    <submittedName>
        <fullName evidence="2">Uncharacterized protein</fullName>
    </submittedName>
</protein>
<proteinExistence type="predicted"/>